<name>A0A251WUN2_9RHOB</name>
<evidence type="ECO:0000313" key="7">
    <source>
        <dbReference type="EMBL" id="OUD08122.1"/>
    </source>
</evidence>
<evidence type="ECO:0000256" key="1">
    <source>
        <dbReference type="ARBA" id="ARBA00004167"/>
    </source>
</evidence>
<comment type="subcellular location">
    <subcellularLocation>
        <location evidence="1">Membrane</location>
        <topology evidence="1">Single-pass membrane protein</topology>
    </subcellularLocation>
</comment>
<evidence type="ECO:0000256" key="5">
    <source>
        <dbReference type="SAM" id="MobiDB-lite"/>
    </source>
</evidence>
<protein>
    <recommendedName>
        <fullName evidence="6">TonB C-terminal domain-containing protein</fullName>
    </recommendedName>
</protein>
<dbReference type="Proteomes" id="UP000194664">
    <property type="component" value="Unassembled WGS sequence"/>
</dbReference>
<evidence type="ECO:0000256" key="4">
    <source>
        <dbReference type="ARBA" id="ARBA00023136"/>
    </source>
</evidence>
<dbReference type="GO" id="GO:0016020">
    <property type="term" value="C:membrane"/>
    <property type="evidence" value="ECO:0007669"/>
    <property type="project" value="UniProtKB-SubCell"/>
</dbReference>
<sequence length="257" mass="26435">MKNVIAAVCAATISVVAHGVGLMRDQVDAVDIPAAAPPRQVQLGNHFESHTMGAISSVEPVAAAPAPASSLAATSAPTITPTYAAQMAAPPTTPEPIEPVREQTALTAVETGPRPIVRPENLRPPQQRASQGAAQQNTVAGAQRATAPVQTPAAAPSGQGVEETAVVTTNSRAARNYGNVVMRKISRTRRVSTGIRGRTLVAFAIGGTGALDSVSVANSSGNAELDTLAVDHIRRAAPFDPPPEGAQRRFSVVIEGR</sequence>
<dbReference type="GO" id="GO:0055085">
    <property type="term" value="P:transmembrane transport"/>
    <property type="evidence" value="ECO:0007669"/>
    <property type="project" value="InterPro"/>
</dbReference>
<dbReference type="RefSeq" id="WP_086452516.1">
    <property type="nucleotide sequence ID" value="NZ_MSPP01000008.1"/>
</dbReference>
<evidence type="ECO:0000313" key="8">
    <source>
        <dbReference type="Proteomes" id="UP000194664"/>
    </source>
</evidence>
<dbReference type="EMBL" id="MSPP01000008">
    <property type="protein sequence ID" value="OUD08122.1"/>
    <property type="molecule type" value="Genomic_DNA"/>
</dbReference>
<proteinExistence type="predicted"/>
<feature type="region of interest" description="Disordered" evidence="5">
    <location>
        <begin position="109"/>
        <end position="145"/>
    </location>
</feature>
<dbReference type="InterPro" id="IPR006260">
    <property type="entry name" value="TonB/TolA_C"/>
</dbReference>
<reference evidence="7 8" key="1">
    <citation type="submission" date="2016-12" db="EMBL/GenBank/DDBJ databases">
        <title>The draft genome sequence of HSLHS2.</title>
        <authorList>
            <person name="Hu D."/>
            <person name="Wang L."/>
            <person name="Shao Z."/>
        </authorList>
    </citation>
    <scope>NUCLEOTIDE SEQUENCE [LARGE SCALE GENOMIC DNA]</scope>
    <source>
        <strain evidence="7">MCCC 1A06712</strain>
    </source>
</reference>
<gene>
    <name evidence="7" type="ORF">BVC71_15045</name>
</gene>
<accession>A0A251WUN2</accession>
<keyword evidence="8" id="KW-1185">Reference proteome</keyword>
<evidence type="ECO:0000256" key="2">
    <source>
        <dbReference type="ARBA" id="ARBA00022692"/>
    </source>
</evidence>
<feature type="compositionally biased region" description="Polar residues" evidence="5">
    <location>
        <begin position="127"/>
        <end position="140"/>
    </location>
</feature>
<dbReference type="PROSITE" id="PS52015">
    <property type="entry name" value="TONB_CTD"/>
    <property type="match status" value="1"/>
</dbReference>
<dbReference type="OrthoDB" id="7930032at2"/>
<evidence type="ECO:0000256" key="3">
    <source>
        <dbReference type="ARBA" id="ARBA00022989"/>
    </source>
</evidence>
<dbReference type="Pfam" id="PF03544">
    <property type="entry name" value="TonB_C"/>
    <property type="match status" value="1"/>
</dbReference>
<evidence type="ECO:0000259" key="6">
    <source>
        <dbReference type="PROSITE" id="PS52015"/>
    </source>
</evidence>
<feature type="domain" description="TonB C-terminal" evidence="6">
    <location>
        <begin position="171"/>
        <end position="257"/>
    </location>
</feature>
<dbReference type="NCBIfam" id="TIGR01352">
    <property type="entry name" value="tonB_Cterm"/>
    <property type="match status" value="1"/>
</dbReference>
<keyword evidence="4" id="KW-0472">Membrane</keyword>
<dbReference type="Gene3D" id="3.30.1150.10">
    <property type="match status" value="1"/>
</dbReference>
<comment type="caution">
    <text evidence="7">The sequence shown here is derived from an EMBL/GenBank/DDBJ whole genome shotgun (WGS) entry which is preliminary data.</text>
</comment>
<keyword evidence="2" id="KW-0812">Transmembrane</keyword>
<dbReference type="InterPro" id="IPR037682">
    <property type="entry name" value="TonB_C"/>
</dbReference>
<keyword evidence="3" id="KW-1133">Transmembrane helix</keyword>
<dbReference type="AlphaFoldDB" id="A0A251WUN2"/>
<dbReference type="SUPFAM" id="SSF74653">
    <property type="entry name" value="TolA/TonB C-terminal domain"/>
    <property type="match status" value="1"/>
</dbReference>
<organism evidence="7 8">
    <name type="scientific">Marivivens niveibacter</name>
    <dbReference type="NCBI Taxonomy" id="1930667"/>
    <lineage>
        <taxon>Bacteria</taxon>
        <taxon>Pseudomonadati</taxon>
        <taxon>Pseudomonadota</taxon>
        <taxon>Alphaproteobacteria</taxon>
        <taxon>Rhodobacterales</taxon>
        <taxon>Paracoccaceae</taxon>
        <taxon>Marivivens group</taxon>
        <taxon>Marivivens</taxon>
    </lineage>
</organism>